<dbReference type="EnsemblMetazoa" id="CapteT173440">
    <property type="protein sequence ID" value="CapteP173440"/>
    <property type="gene ID" value="CapteG173440"/>
</dbReference>
<evidence type="ECO:0000313" key="5">
    <source>
        <dbReference type="Proteomes" id="UP000014760"/>
    </source>
</evidence>
<organism evidence="3">
    <name type="scientific">Capitella teleta</name>
    <name type="common">Polychaete worm</name>
    <dbReference type="NCBI Taxonomy" id="283909"/>
    <lineage>
        <taxon>Eukaryota</taxon>
        <taxon>Metazoa</taxon>
        <taxon>Spiralia</taxon>
        <taxon>Lophotrochozoa</taxon>
        <taxon>Annelida</taxon>
        <taxon>Polychaeta</taxon>
        <taxon>Sedentaria</taxon>
        <taxon>Scolecida</taxon>
        <taxon>Capitellidae</taxon>
        <taxon>Capitella</taxon>
    </lineage>
</organism>
<protein>
    <recommendedName>
        <fullName evidence="2">Adipose-secreted signaling protein</fullName>
    </recommendedName>
</protein>
<name>R7T7T1_CAPTE</name>
<dbReference type="Proteomes" id="UP000014760">
    <property type="component" value="Unassembled WGS sequence"/>
</dbReference>
<evidence type="ECO:0000313" key="3">
    <source>
        <dbReference type="EMBL" id="ELT87054.1"/>
    </source>
</evidence>
<evidence type="ECO:0000256" key="1">
    <source>
        <dbReference type="ARBA" id="ARBA00035018"/>
    </source>
</evidence>
<dbReference type="PANTHER" id="PTHR13287">
    <property type="entry name" value="ADIPOSE-SECRETED SIGNALING PROTEIN"/>
    <property type="match status" value="1"/>
</dbReference>
<feature type="non-terminal residue" evidence="3">
    <location>
        <position position="1"/>
    </location>
</feature>
<dbReference type="InterPro" id="IPR026794">
    <property type="entry name" value="ADISSP"/>
</dbReference>
<evidence type="ECO:0000313" key="4">
    <source>
        <dbReference type="EnsemblMetazoa" id="CapteP173440"/>
    </source>
</evidence>
<keyword evidence="5" id="KW-1185">Reference proteome</keyword>
<reference evidence="5" key="1">
    <citation type="submission" date="2012-12" db="EMBL/GenBank/DDBJ databases">
        <authorList>
            <person name="Hellsten U."/>
            <person name="Grimwood J."/>
            <person name="Chapman J.A."/>
            <person name="Shapiro H."/>
            <person name="Aerts A."/>
            <person name="Otillar R.P."/>
            <person name="Terry A.Y."/>
            <person name="Boore J.L."/>
            <person name="Simakov O."/>
            <person name="Marletaz F."/>
            <person name="Cho S.-J."/>
            <person name="Edsinger-Gonzales E."/>
            <person name="Havlak P."/>
            <person name="Kuo D.-H."/>
            <person name="Larsson T."/>
            <person name="Lv J."/>
            <person name="Arendt D."/>
            <person name="Savage R."/>
            <person name="Osoegawa K."/>
            <person name="de Jong P."/>
            <person name="Lindberg D.R."/>
            <person name="Seaver E.C."/>
            <person name="Weisblat D.A."/>
            <person name="Putnam N.H."/>
            <person name="Grigoriev I.V."/>
            <person name="Rokhsar D.S."/>
        </authorList>
    </citation>
    <scope>NUCLEOTIDE SEQUENCE</scope>
    <source>
        <strain evidence="5">I ESC-2004</strain>
    </source>
</reference>
<evidence type="ECO:0000256" key="2">
    <source>
        <dbReference type="ARBA" id="ARBA00035300"/>
    </source>
</evidence>
<dbReference type="STRING" id="283909.R7T7T1"/>
<dbReference type="HOGENOM" id="CLU_094626_2_0_1"/>
<dbReference type="FunCoup" id="R7T7T1">
    <property type="interactions" value="729"/>
</dbReference>
<sequence>MAAATAVHSRVHFPADQVQQHDSEIVVQTEAESTLGVHLGFLQIHHQYEIRFTIRDTFSEELLYDPLNNLHVKICSVAPSEDGLGHELILDFSAYKEKLMKEEIVLTDATDPSKKLKLMLYARVLGKGKGTPALRNGIHCTGINADYESEHSDWQGFD</sequence>
<dbReference type="EMBL" id="KB312525">
    <property type="protein sequence ID" value="ELT87054.1"/>
    <property type="molecule type" value="Genomic_DNA"/>
</dbReference>
<reference evidence="4" key="3">
    <citation type="submission" date="2015-06" db="UniProtKB">
        <authorList>
            <consortium name="EnsemblMetazoa"/>
        </authorList>
    </citation>
    <scope>IDENTIFICATION</scope>
</reference>
<comment type="similarity">
    <text evidence="1">Belongs to the ADISSP family.</text>
</comment>
<dbReference type="OrthoDB" id="6246153at2759"/>
<gene>
    <name evidence="3" type="ORF">CAPTEDRAFT_173440</name>
</gene>
<dbReference type="OMA" id="GVRCIGM"/>
<dbReference type="PANTHER" id="PTHR13287:SF2">
    <property type="entry name" value="ADIPOSE-SECRETED SIGNALING PROTEIN"/>
    <property type="match status" value="1"/>
</dbReference>
<dbReference type="Pfam" id="PF15006">
    <property type="entry name" value="DUF4517"/>
    <property type="match status" value="1"/>
</dbReference>
<proteinExistence type="inferred from homology"/>
<reference evidence="3 5" key="2">
    <citation type="journal article" date="2013" name="Nature">
        <title>Insights into bilaterian evolution from three spiralian genomes.</title>
        <authorList>
            <person name="Simakov O."/>
            <person name="Marletaz F."/>
            <person name="Cho S.J."/>
            <person name="Edsinger-Gonzales E."/>
            <person name="Havlak P."/>
            <person name="Hellsten U."/>
            <person name="Kuo D.H."/>
            <person name="Larsson T."/>
            <person name="Lv J."/>
            <person name="Arendt D."/>
            <person name="Savage R."/>
            <person name="Osoegawa K."/>
            <person name="de Jong P."/>
            <person name="Grimwood J."/>
            <person name="Chapman J.A."/>
            <person name="Shapiro H."/>
            <person name="Aerts A."/>
            <person name="Otillar R.P."/>
            <person name="Terry A.Y."/>
            <person name="Boore J.L."/>
            <person name="Grigoriev I.V."/>
            <person name="Lindberg D.R."/>
            <person name="Seaver E.C."/>
            <person name="Weisblat D.A."/>
            <person name="Putnam N.H."/>
            <person name="Rokhsar D.S."/>
        </authorList>
    </citation>
    <scope>NUCLEOTIDE SEQUENCE</scope>
    <source>
        <strain evidence="3 5">I ESC-2004</strain>
    </source>
</reference>
<accession>R7T7T1</accession>
<dbReference type="AlphaFoldDB" id="R7T7T1"/>
<dbReference type="EMBL" id="AMQN01003687">
    <property type="status" value="NOT_ANNOTATED_CDS"/>
    <property type="molecule type" value="Genomic_DNA"/>
</dbReference>